<reference evidence="3 4" key="1">
    <citation type="submission" date="2016-05" db="EMBL/GenBank/DDBJ databases">
        <title>Genomic Taxonomy of the Vibrionaceae.</title>
        <authorList>
            <person name="Gomez-Gil B."/>
            <person name="Enciso-Ibarra J."/>
        </authorList>
    </citation>
    <scope>NUCLEOTIDE SEQUENCE [LARGE SCALE GENOMIC DNA]</scope>
    <source>
        <strain evidence="3 4">CAIM 1920</strain>
    </source>
</reference>
<evidence type="ECO:0000256" key="2">
    <source>
        <dbReference type="SAM" id="Phobius"/>
    </source>
</evidence>
<dbReference type="STRING" id="1080227.A8L45_05705"/>
<keyword evidence="2" id="KW-0472">Membrane</keyword>
<evidence type="ECO:0008006" key="5">
    <source>
        <dbReference type="Google" id="ProtNLM"/>
    </source>
</evidence>
<sequence>MADLSKIPIVDIELPDAPGIWPLGPGWWFLIVAIALIAYVFYKSKHLSKIVPVISRPKGPSARKEAIKKMNRLTTDDGVAEITELLRQAALSYYPREQVAGLTEADWLVFLDDGLPEEHKNFVNLIDYWMTANYSAAEVDKSIFEVCRSQALIWLEHALPPAKKSRPKQDSNPQEKRSKGVDND</sequence>
<comment type="caution">
    <text evidence="3">The sequence shown here is derived from an EMBL/GenBank/DDBJ whole genome shotgun (WGS) entry which is preliminary data.</text>
</comment>
<evidence type="ECO:0000313" key="3">
    <source>
        <dbReference type="EMBL" id="ODA34466.1"/>
    </source>
</evidence>
<dbReference type="Proteomes" id="UP000094936">
    <property type="component" value="Unassembled WGS sequence"/>
</dbReference>
<keyword evidence="4" id="KW-1185">Reference proteome</keyword>
<feature type="region of interest" description="Disordered" evidence="1">
    <location>
        <begin position="162"/>
        <end position="184"/>
    </location>
</feature>
<dbReference type="RefSeq" id="WP_068900133.1">
    <property type="nucleotide sequence ID" value="NZ_JBHUIF010000015.1"/>
</dbReference>
<feature type="transmembrane region" description="Helical" evidence="2">
    <location>
        <begin position="20"/>
        <end position="42"/>
    </location>
</feature>
<protein>
    <recommendedName>
        <fullName evidence="5">DUF4381 domain-containing protein</fullName>
    </recommendedName>
</protein>
<proteinExistence type="predicted"/>
<accession>A0A1C3EMK2</accession>
<feature type="compositionally biased region" description="Basic and acidic residues" evidence="1">
    <location>
        <begin position="167"/>
        <end position="184"/>
    </location>
</feature>
<gene>
    <name evidence="3" type="ORF">A8L45_05705</name>
</gene>
<evidence type="ECO:0000313" key="4">
    <source>
        <dbReference type="Proteomes" id="UP000094936"/>
    </source>
</evidence>
<dbReference type="EMBL" id="LYBM01000007">
    <property type="protein sequence ID" value="ODA34466.1"/>
    <property type="molecule type" value="Genomic_DNA"/>
</dbReference>
<dbReference type="OrthoDB" id="283083at2"/>
<dbReference type="AlphaFoldDB" id="A0A1C3EMK2"/>
<dbReference type="InterPro" id="IPR025489">
    <property type="entry name" value="DUF4381"/>
</dbReference>
<evidence type="ECO:0000256" key="1">
    <source>
        <dbReference type="SAM" id="MobiDB-lite"/>
    </source>
</evidence>
<keyword evidence="2" id="KW-0812">Transmembrane</keyword>
<organism evidence="3 4">
    <name type="scientific">Veronia pacifica</name>
    <dbReference type="NCBI Taxonomy" id="1080227"/>
    <lineage>
        <taxon>Bacteria</taxon>
        <taxon>Pseudomonadati</taxon>
        <taxon>Pseudomonadota</taxon>
        <taxon>Gammaproteobacteria</taxon>
        <taxon>Vibrionales</taxon>
        <taxon>Vibrionaceae</taxon>
        <taxon>Veronia</taxon>
    </lineage>
</organism>
<keyword evidence="2" id="KW-1133">Transmembrane helix</keyword>
<dbReference type="Pfam" id="PF14316">
    <property type="entry name" value="DUF4381"/>
    <property type="match status" value="1"/>
</dbReference>
<name>A0A1C3EMK2_9GAMM</name>